<dbReference type="PANTHER" id="PTHR30222:SF2">
    <property type="entry name" value="ABC TRANSPORTER SUBSTRATE-BINDING PROTEIN"/>
    <property type="match status" value="1"/>
</dbReference>
<dbReference type="KEGG" id="plal:FXN65_15980"/>
<dbReference type="EMBL" id="CP043311">
    <property type="protein sequence ID" value="QEY63484.1"/>
    <property type="molecule type" value="Genomic_DNA"/>
</dbReference>
<keyword evidence="3" id="KW-1185">Reference proteome</keyword>
<organism evidence="2 3">
    <name type="scientific">Metapseudomonas lalkuanensis</name>
    <dbReference type="NCBI Taxonomy" id="2604832"/>
    <lineage>
        <taxon>Bacteria</taxon>
        <taxon>Pseudomonadati</taxon>
        <taxon>Pseudomonadota</taxon>
        <taxon>Gammaproteobacteria</taxon>
        <taxon>Pseudomonadales</taxon>
        <taxon>Pseudomonadaceae</taxon>
        <taxon>Metapseudomonas</taxon>
    </lineage>
</organism>
<dbReference type="InterPro" id="IPR006059">
    <property type="entry name" value="SBP"/>
</dbReference>
<proteinExistence type="predicted"/>
<name>A0A5J6QLT7_9GAMM</name>
<dbReference type="PROSITE" id="PS51318">
    <property type="entry name" value="TAT"/>
    <property type="match status" value="1"/>
</dbReference>
<keyword evidence="1" id="KW-0732">Signal</keyword>
<sequence length="371" mass="41210">MSQEHQRDCIEVLIEKARNGQINRRTFIQAMGLLAAAPLAMRSGISWAADSKPLVVVNWGGDALDAFRRAWTDSFSQSTGIQVRIDGAGPTEGAIRSQLASGKPSWDVVDVDSYSAMTLGRDKILQPLDYNVIQRGQVTSGLAHDYGIAGYLFSYVMAWDSEQFGDQGPTSWADFWNVEKFPGKRTLYKWMNGMLEAALLADGVPAGQLYPLDVPRALRKIDEIKPHVLSFWSSGAESQQLMIEGEVSMGAIWSTRAKLLAEDSEGRIRWGYDNAFLNASSWAVLSDNPAGSQEAMRFIQHALQPEGQLKLFELLGNGPSNGATQKLMTAEQREADCASEENFKKQIFLNTEWYADHYATTLEQYLTHLSK</sequence>
<dbReference type="PANTHER" id="PTHR30222">
    <property type="entry name" value="SPERMIDINE/PUTRESCINE-BINDING PERIPLASMIC PROTEIN"/>
    <property type="match status" value="1"/>
</dbReference>
<evidence type="ECO:0000256" key="1">
    <source>
        <dbReference type="ARBA" id="ARBA00022729"/>
    </source>
</evidence>
<dbReference type="Pfam" id="PF13416">
    <property type="entry name" value="SBP_bac_8"/>
    <property type="match status" value="1"/>
</dbReference>
<dbReference type="RefSeq" id="WP_151134125.1">
    <property type="nucleotide sequence ID" value="NZ_CP043311.1"/>
</dbReference>
<dbReference type="SUPFAM" id="SSF53850">
    <property type="entry name" value="Periplasmic binding protein-like II"/>
    <property type="match status" value="1"/>
</dbReference>
<dbReference type="CDD" id="cd13589">
    <property type="entry name" value="PBP2_polyamine_RpCGA009"/>
    <property type="match status" value="1"/>
</dbReference>
<gene>
    <name evidence="2" type="ORF">FXN65_15980</name>
</gene>
<evidence type="ECO:0000313" key="3">
    <source>
        <dbReference type="Proteomes" id="UP000327179"/>
    </source>
</evidence>
<dbReference type="Proteomes" id="UP000327179">
    <property type="component" value="Chromosome"/>
</dbReference>
<reference evidence="2 3" key="1">
    <citation type="submission" date="2019-08" db="EMBL/GenBank/DDBJ databases">
        <title>Whole-genome Sequencing of e-waste polymer degrading bacterium Pseudomonas sp. strain PE08.</title>
        <authorList>
            <person name="Kirdat K."/>
            <person name="Debbarma P."/>
            <person name="Narawade N."/>
            <person name="Suyal D."/>
            <person name="Thorat V."/>
            <person name="Shouche Y."/>
            <person name="Goel R."/>
            <person name="Yadav A."/>
        </authorList>
    </citation>
    <scope>NUCLEOTIDE SEQUENCE [LARGE SCALE GENOMIC DNA]</scope>
    <source>
        <strain evidence="2 3">PE08</strain>
    </source>
</reference>
<accession>A0A5J6QLT7</accession>
<evidence type="ECO:0000313" key="2">
    <source>
        <dbReference type="EMBL" id="QEY63484.1"/>
    </source>
</evidence>
<dbReference type="Gene3D" id="3.40.190.10">
    <property type="entry name" value="Periplasmic binding protein-like II"/>
    <property type="match status" value="2"/>
</dbReference>
<dbReference type="InterPro" id="IPR006311">
    <property type="entry name" value="TAT_signal"/>
</dbReference>
<dbReference type="AlphaFoldDB" id="A0A5J6QLT7"/>
<protein>
    <submittedName>
        <fullName evidence="2">ABC transporter substrate-binding protein</fullName>
    </submittedName>
</protein>